<reference evidence="1" key="1">
    <citation type="submission" date="2010-06" db="EMBL/GenBank/DDBJ databases">
        <authorList>
            <person name="Muzny D."/>
            <person name="Qin X."/>
            <person name="Buhay C."/>
            <person name="Dugan-Rocha S."/>
            <person name="Ding Y."/>
            <person name="Chen G."/>
            <person name="Hawes A."/>
            <person name="Holder M."/>
            <person name="Jhangiani S."/>
            <person name="Johnson A."/>
            <person name="Khan Z."/>
            <person name="Li Z."/>
            <person name="Liu W."/>
            <person name="Liu X."/>
            <person name="Perez L."/>
            <person name="Shen H."/>
            <person name="Wang Q."/>
            <person name="Watt J."/>
            <person name="Xi L."/>
            <person name="Xin Y."/>
            <person name="Zhou J."/>
            <person name="Deng J."/>
            <person name="Jiang H."/>
            <person name="Liu Y."/>
            <person name="Qu J."/>
            <person name="Song X.-Z."/>
            <person name="Zhang L."/>
            <person name="Villasana D."/>
            <person name="Johnson A."/>
            <person name="Liu J."/>
            <person name="Liyanage D."/>
            <person name="Lorensuhewa L."/>
            <person name="Robinson T."/>
            <person name="Song A."/>
            <person name="Song B.-B."/>
            <person name="Dinh H."/>
            <person name="Thornton R."/>
            <person name="Coyle M."/>
            <person name="Francisco L."/>
            <person name="Jackson L."/>
            <person name="Javaid M."/>
            <person name="Korchina V."/>
            <person name="Kovar C."/>
            <person name="Mata R."/>
            <person name="Mathew T."/>
            <person name="Ngo R."/>
            <person name="Nguyen L."/>
            <person name="Nguyen N."/>
            <person name="Okwuonu G."/>
            <person name="Ongeri F."/>
            <person name="Pham C."/>
            <person name="Simmons D."/>
            <person name="Wilczek-Boney K."/>
            <person name="Hale W."/>
            <person name="Jakkamsetti A."/>
            <person name="Pham P."/>
            <person name="Ruth R."/>
            <person name="San Lucas F."/>
            <person name="Warren J."/>
            <person name="Zhang J."/>
            <person name="Zhao Z."/>
            <person name="Zhou C."/>
            <person name="Zhu D."/>
            <person name="Lee S."/>
            <person name="Bess C."/>
            <person name="Blankenburg K."/>
            <person name="Forbes L."/>
            <person name="Fu Q."/>
            <person name="Gubbala S."/>
            <person name="Hirani K."/>
            <person name="Jayaseelan J.C."/>
            <person name="Lara F."/>
            <person name="Munidasa M."/>
            <person name="Palculict T."/>
            <person name="Patil S."/>
            <person name="Pu L.-L."/>
            <person name="Saada N."/>
            <person name="Tang L."/>
            <person name="Weissenberger G."/>
            <person name="Zhu Y."/>
            <person name="Hemphill L."/>
            <person name="Shang Y."/>
            <person name="Youmans B."/>
            <person name="Ayvaz T."/>
            <person name="Ross M."/>
            <person name="Santibanez J."/>
            <person name="Aqrawi P."/>
            <person name="Gross S."/>
            <person name="Joshi V."/>
            <person name="Fowler G."/>
            <person name="Nazareth L."/>
            <person name="Reid J."/>
            <person name="Worley K."/>
            <person name="Petrosino J."/>
            <person name="Highlander S."/>
            <person name="Gibbs R."/>
        </authorList>
    </citation>
    <scope>NUCLEOTIDE SEQUENCE [LARGE SCALE GENOMIC DNA]</scope>
    <source>
        <strain evidence="1">ATCC 35910</strain>
    </source>
</reference>
<organism evidence="1 2">
    <name type="scientific">Chryseobacterium gleum ATCC 35910</name>
    <dbReference type="NCBI Taxonomy" id="525257"/>
    <lineage>
        <taxon>Bacteria</taxon>
        <taxon>Pseudomonadati</taxon>
        <taxon>Bacteroidota</taxon>
        <taxon>Flavobacteriia</taxon>
        <taxon>Flavobacteriales</taxon>
        <taxon>Weeksellaceae</taxon>
        <taxon>Chryseobacterium group</taxon>
        <taxon>Chryseobacterium</taxon>
    </lineage>
</organism>
<dbReference type="Proteomes" id="UP000002969">
    <property type="component" value="Unassembled WGS sequence"/>
</dbReference>
<sequence>MQIDLFCIAKLEKKHVFVKKIPPHNHSSIPVLNHIINKRNKVPLRR</sequence>
<dbReference type="EMBL" id="ACKQ02000007">
    <property type="protein sequence ID" value="EFK33559.1"/>
    <property type="molecule type" value="Genomic_DNA"/>
</dbReference>
<name>A0ABN0AKJ0_CHRGE</name>
<keyword evidence="2" id="KW-1185">Reference proteome</keyword>
<gene>
    <name evidence="1" type="ORF">HMPREF0204_12627</name>
</gene>
<protein>
    <submittedName>
        <fullName evidence="1">Uncharacterized protein</fullName>
    </submittedName>
</protein>
<evidence type="ECO:0000313" key="2">
    <source>
        <dbReference type="Proteomes" id="UP000002969"/>
    </source>
</evidence>
<evidence type="ECO:0000313" key="1">
    <source>
        <dbReference type="EMBL" id="EFK33559.1"/>
    </source>
</evidence>
<proteinExistence type="predicted"/>
<accession>A0ABN0AKJ0</accession>
<comment type="caution">
    <text evidence="1">The sequence shown here is derived from an EMBL/GenBank/DDBJ whole genome shotgun (WGS) entry which is preliminary data.</text>
</comment>